<protein>
    <submittedName>
        <fullName evidence="2">Uncharacterized protein</fullName>
    </submittedName>
</protein>
<proteinExistence type="predicted"/>
<keyword evidence="3" id="KW-1185">Reference proteome</keyword>
<gene>
    <name evidence="2" type="ORF">ACFO0N_03455</name>
</gene>
<comment type="caution">
    <text evidence="2">The sequence shown here is derived from an EMBL/GenBank/DDBJ whole genome shotgun (WGS) entry which is preliminary data.</text>
</comment>
<name>A0ABD5P810_9EURY</name>
<dbReference type="RefSeq" id="WP_267621833.1">
    <property type="nucleotide sequence ID" value="NZ_JAODIW010000006.1"/>
</dbReference>
<keyword evidence="1" id="KW-0812">Transmembrane</keyword>
<evidence type="ECO:0000256" key="1">
    <source>
        <dbReference type="SAM" id="Phobius"/>
    </source>
</evidence>
<dbReference type="AlphaFoldDB" id="A0ABD5P810"/>
<reference evidence="2 3" key="1">
    <citation type="journal article" date="2019" name="Int. J. Syst. Evol. Microbiol.">
        <title>The Global Catalogue of Microorganisms (GCM) 10K type strain sequencing project: providing services to taxonomists for standard genome sequencing and annotation.</title>
        <authorList>
            <consortium name="The Broad Institute Genomics Platform"/>
            <consortium name="The Broad Institute Genome Sequencing Center for Infectious Disease"/>
            <person name="Wu L."/>
            <person name="Ma J."/>
        </authorList>
    </citation>
    <scope>NUCLEOTIDE SEQUENCE [LARGE SCALE GENOMIC DNA]</scope>
    <source>
        <strain evidence="2 3">CGMCC 1.12553</strain>
    </source>
</reference>
<evidence type="ECO:0000313" key="3">
    <source>
        <dbReference type="Proteomes" id="UP001595921"/>
    </source>
</evidence>
<keyword evidence="1" id="KW-1133">Transmembrane helix</keyword>
<feature type="transmembrane region" description="Helical" evidence="1">
    <location>
        <begin position="79"/>
        <end position="100"/>
    </location>
</feature>
<dbReference type="EMBL" id="JBHSDS010000003">
    <property type="protein sequence ID" value="MFC4357002.1"/>
    <property type="molecule type" value="Genomic_DNA"/>
</dbReference>
<sequence length="103" mass="10233">MSESVPVRYVALALTAVGVLVVVLSLPASGGSCSGVESIDPSGAYRLLWFDPGTLQVHYTPNGGLSQCYVGVGALTLPIGVGAAGLGTVAAGAGFVASLLTRR</sequence>
<keyword evidence="1" id="KW-0472">Membrane</keyword>
<accession>A0ABD5P810</accession>
<evidence type="ECO:0000313" key="2">
    <source>
        <dbReference type="EMBL" id="MFC4357002.1"/>
    </source>
</evidence>
<dbReference type="Proteomes" id="UP001595921">
    <property type="component" value="Unassembled WGS sequence"/>
</dbReference>
<organism evidence="2 3">
    <name type="scientific">Halobium salinum</name>
    <dbReference type="NCBI Taxonomy" id="1364940"/>
    <lineage>
        <taxon>Archaea</taxon>
        <taxon>Methanobacteriati</taxon>
        <taxon>Methanobacteriota</taxon>
        <taxon>Stenosarchaea group</taxon>
        <taxon>Halobacteria</taxon>
        <taxon>Halobacteriales</taxon>
        <taxon>Haloferacaceae</taxon>
        <taxon>Halobium</taxon>
    </lineage>
</organism>